<dbReference type="Gene3D" id="1.10.3230.30">
    <property type="entry name" value="Phage gp6-like head-tail connector protein"/>
    <property type="match status" value="1"/>
</dbReference>
<comment type="caution">
    <text evidence="2">The sequence shown here is derived from an EMBL/GenBank/DDBJ whole genome shotgun (WGS) entry which is preliminary data.</text>
</comment>
<reference evidence="1 4" key="2">
    <citation type="submission" date="2019-07" db="EMBL/GenBank/DDBJ databases">
        <title>Whole genome shotgun sequence of Lactobacillus siliginis NBRC 101315.</title>
        <authorList>
            <person name="Hosoyama A."/>
            <person name="Uohara A."/>
            <person name="Ohji S."/>
            <person name="Ichikawa N."/>
        </authorList>
    </citation>
    <scope>NUCLEOTIDE SEQUENCE [LARGE SCALE GENOMIC DNA]</scope>
    <source>
        <strain evidence="1 4">NBRC 101315</strain>
    </source>
</reference>
<dbReference type="OrthoDB" id="2142412at2"/>
<name>A0A0R2L5W0_9LACO</name>
<dbReference type="NCBIfam" id="TIGR01560">
    <property type="entry name" value="put_DNA_pack"/>
    <property type="match status" value="1"/>
</dbReference>
<dbReference type="CDD" id="cd08054">
    <property type="entry name" value="gp6"/>
    <property type="match status" value="1"/>
</dbReference>
<dbReference type="PATRIC" id="fig|348151.3.peg.735"/>
<evidence type="ECO:0000313" key="4">
    <source>
        <dbReference type="Proteomes" id="UP000321429"/>
    </source>
</evidence>
<dbReference type="AlphaFoldDB" id="A0A0R2L5W0"/>
<proteinExistence type="predicted"/>
<evidence type="ECO:0000313" key="1">
    <source>
        <dbReference type="EMBL" id="GEK28516.1"/>
    </source>
</evidence>
<dbReference type="STRING" id="348151.IV55_GL000717"/>
<organism evidence="2 3">
    <name type="scientific">Furfurilactobacillus siliginis</name>
    <dbReference type="NCBI Taxonomy" id="348151"/>
    <lineage>
        <taxon>Bacteria</taxon>
        <taxon>Bacillati</taxon>
        <taxon>Bacillota</taxon>
        <taxon>Bacilli</taxon>
        <taxon>Lactobacillales</taxon>
        <taxon>Lactobacillaceae</taxon>
        <taxon>Furfurilactobacillus</taxon>
    </lineage>
</organism>
<evidence type="ECO:0008006" key="5">
    <source>
        <dbReference type="Google" id="ProtNLM"/>
    </source>
</evidence>
<sequence>MAGEVKSDGVTVENMQQYLNVDGDDTILQDLINMAEKDVQGAIASDIDLEKYRKYDLFNQAVRVMVDFTYFGRGELAKTGLAYPPSYLYMINGIRWKIRRDERENSGEQVQQDS</sequence>
<protein>
    <recommendedName>
        <fullName evidence="5">DNA-packaging protein</fullName>
    </recommendedName>
</protein>
<dbReference type="Proteomes" id="UP000321429">
    <property type="component" value="Unassembled WGS sequence"/>
</dbReference>
<dbReference type="InterPro" id="IPR006450">
    <property type="entry name" value="Phage_HK97_gp6-like"/>
</dbReference>
<gene>
    <name evidence="2" type="ORF">IV55_GL000717</name>
    <name evidence="1" type="ORF">LSI01_08270</name>
</gene>
<dbReference type="Proteomes" id="UP000051139">
    <property type="component" value="Unassembled WGS sequence"/>
</dbReference>
<dbReference type="RefSeq" id="WP_057808662.1">
    <property type="nucleotide sequence ID" value="NZ_BJUD01000011.1"/>
</dbReference>
<keyword evidence="3" id="KW-1185">Reference proteome</keyword>
<evidence type="ECO:0000313" key="3">
    <source>
        <dbReference type="Proteomes" id="UP000051139"/>
    </source>
</evidence>
<reference evidence="2 3" key="1">
    <citation type="journal article" date="2015" name="Genome Announc.">
        <title>Expanding the biotechnology potential of lactobacilli through comparative genomics of 213 strains and associated genera.</title>
        <authorList>
            <person name="Sun Z."/>
            <person name="Harris H.M."/>
            <person name="McCann A."/>
            <person name="Guo C."/>
            <person name="Argimon S."/>
            <person name="Zhang W."/>
            <person name="Yang X."/>
            <person name="Jeffery I.B."/>
            <person name="Cooney J.C."/>
            <person name="Kagawa T.F."/>
            <person name="Liu W."/>
            <person name="Song Y."/>
            <person name="Salvetti E."/>
            <person name="Wrobel A."/>
            <person name="Rasinkangas P."/>
            <person name="Parkhill J."/>
            <person name="Rea M.C."/>
            <person name="O'Sullivan O."/>
            <person name="Ritari J."/>
            <person name="Douillard F.P."/>
            <person name="Paul Ross R."/>
            <person name="Yang R."/>
            <person name="Briner A.E."/>
            <person name="Felis G.E."/>
            <person name="de Vos W.M."/>
            <person name="Barrangou R."/>
            <person name="Klaenhammer T.R."/>
            <person name="Caufield P.W."/>
            <person name="Cui Y."/>
            <person name="Zhang H."/>
            <person name="O'Toole P.W."/>
        </authorList>
    </citation>
    <scope>NUCLEOTIDE SEQUENCE [LARGE SCALE GENOMIC DNA]</scope>
    <source>
        <strain evidence="2 3">DSM 22696</strain>
    </source>
</reference>
<dbReference type="EMBL" id="BJUD01000011">
    <property type="protein sequence ID" value="GEK28516.1"/>
    <property type="molecule type" value="Genomic_DNA"/>
</dbReference>
<evidence type="ECO:0000313" key="2">
    <source>
        <dbReference type="EMBL" id="KRN96849.1"/>
    </source>
</evidence>
<accession>A0A0R2L5W0</accession>
<dbReference type="EMBL" id="JQCB01000002">
    <property type="protein sequence ID" value="KRN96849.1"/>
    <property type="molecule type" value="Genomic_DNA"/>
</dbReference>